<organism evidence="1 2">
    <name type="scientific">Melia azedarach</name>
    <name type="common">Chinaberry tree</name>
    <dbReference type="NCBI Taxonomy" id="155640"/>
    <lineage>
        <taxon>Eukaryota</taxon>
        <taxon>Viridiplantae</taxon>
        <taxon>Streptophyta</taxon>
        <taxon>Embryophyta</taxon>
        <taxon>Tracheophyta</taxon>
        <taxon>Spermatophyta</taxon>
        <taxon>Magnoliopsida</taxon>
        <taxon>eudicotyledons</taxon>
        <taxon>Gunneridae</taxon>
        <taxon>Pentapetalae</taxon>
        <taxon>rosids</taxon>
        <taxon>malvids</taxon>
        <taxon>Sapindales</taxon>
        <taxon>Meliaceae</taxon>
        <taxon>Melia</taxon>
    </lineage>
</organism>
<name>A0ACC1WWL1_MELAZ</name>
<accession>A0ACC1WWL1</accession>
<gene>
    <name evidence="1" type="ORF">OWV82_023375</name>
</gene>
<dbReference type="Proteomes" id="UP001164539">
    <property type="component" value="Chromosome 13"/>
</dbReference>
<dbReference type="EMBL" id="CM051406">
    <property type="protein sequence ID" value="KAJ4703473.1"/>
    <property type="molecule type" value="Genomic_DNA"/>
</dbReference>
<keyword evidence="2" id="KW-1185">Reference proteome</keyword>
<comment type="caution">
    <text evidence="1">The sequence shown here is derived from an EMBL/GenBank/DDBJ whole genome shotgun (WGS) entry which is preliminary data.</text>
</comment>
<proteinExistence type="predicted"/>
<evidence type="ECO:0000313" key="1">
    <source>
        <dbReference type="EMBL" id="KAJ4703473.1"/>
    </source>
</evidence>
<sequence>MSVSLCRRLDVRSLFVSRAIPRLLLFSSVAEDSLYRRISPLGNPSISIVPVLDQWFKEGNPVDREQLRRIIMELRKYRRFTHALQVSQWMTDKMYIPVASGDVAARLNLIYNVHGLEKVENYFDNITKQLKGYDAYTAMLNCYAHEKSVEKAEMLMQKMRDMGFDQKPICFNIMMNLYYQIGNHEKIDALMLDMEEKGMRWDQFTFGIRLSAYAAASDVEGIDKIINMMKSNPQMVLDFDVCAVTAHGYLKMGLVDKAMPLLKKMEGVVTAKMRNTAFDLLLKLYADAGKKGHLYQSWNLYKKNRNIFNKGYMSMMGSLLKLDDIEGAEKIFEEWKSRELSYDSRIPCLLIDAYCRKGLLEKAESLVDHAEINSGVASVDTWYCLARGYLEGNQIHKAADAMKKAISLCPPEWKPGKEILATCVEYLEGMGDTEGADRFLKLLRDKSIFSEAAYNRLMNYIKGKE</sequence>
<evidence type="ECO:0000313" key="2">
    <source>
        <dbReference type="Proteomes" id="UP001164539"/>
    </source>
</evidence>
<protein>
    <submittedName>
        <fullName evidence="1">Pentatricopeptide repeat-containing protein</fullName>
    </submittedName>
</protein>
<reference evidence="1 2" key="1">
    <citation type="journal article" date="2023" name="Science">
        <title>Complex scaffold remodeling in plant triterpene biosynthesis.</title>
        <authorList>
            <person name="De La Pena R."/>
            <person name="Hodgson H."/>
            <person name="Liu J.C."/>
            <person name="Stephenson M.J."/>
            <person name="Martin A.C."/>
            <person name="Owen C."/>
            <person name="Harkess A."/>
            <person name="Leebens-Mack J."/>
            <person name="Jimenez L.E."/>
            <person name="Osbourn A."/>
            <person name="Sattely E.S."/>
        </authorList>
    </citation>
    <scope>NUCLEOTIDE SEQUENCE [LARGE SCALE GENOMIC DNA]</scope>
    <source>
        <strain evidence="2">cv. JPN11</strain>
        <tissue evidence="1">Leaf</tissue>
    </source>
</reference>